<evidence type="ECO:0000256" key="2">
    <source>
        <dbReference type="ARBA" id="ARBA00023015"/>
    </source>
</evidence>
<gene>
    <name evidence="9" type="ORF">FOB26_08425</name>
</gene>
<dbReference type="EMBL" id="JABRWM010000006">
    <property type="protein sequence ID" value="NRF19096.1"/>
    <property type="molecule type" value="Genomic_DNA"/>
</dbReference>
<name>A0AA44EI55_9HYPH</name>
<dbReference type="InterPro" id="IPR036388">
    <property type="entry name" value="WH-like_DNA-bd_sf"/>
</dbReference>
<dbReference type="InterPro" id="IPR011711">
    <property type="entry name" value="GntR_C"/>
</dbReference>
<dbReference type="InterPro" id="IPR000524">
    <property type="entry name" value="Tscrpt_reg_HTH_GntR"/>
</dbReference>
<dbReference type="GO" id="GO:0003700">
    <property type="term" value="F:DNA-binding transcription factor activity"/>
    <property type="evidence" value="ECO:0007669"/>
    <property type="project" value="InterPro"/>
</dbReference>
<evidence type="ECO:0000256" key="5">
    <source>
        <dbReference type="ARBA" id="ARBA00037357"/>
    </source>
</evidence>
<keyword evidence="2" id="KW-0805">Transcription regulation</keyword>
<dbReference type="SUPFAM" id="SSF48008">
    <property type="entry name" value="GntR ligand-binding domain-like"/>
    <property type="match status" value="1"/>
</dbReference>
<organism evidence="9 10">
    <name type="scientific">Agrobacterium pusense</name>
    <dbReference type="NCBI Taxonomy" id="648995"/>
    <lineage>
        <taxon>Bacteria</taxon>
        <taxon>Pseudomonadati</taxon>
        <taxon>Pseudomonadota</taxon>
        <taxon>Alphaproteobacteria</taxon>
        <taxon>Hyphomicrobiales</taxon>
        <taxon>Rhizobiaceae</taxon>
        <taxon>Rhizobium/Agrobacterium group</taxon>
        <taxon>Agrobacterium</taxon>
    </lineage>
</organism>
<dbReference type="Gene3D" id="1.10.10.10">
    <property type="entry name" value="Winged helix-like DNA-binding domain superfamily/Winged helix DNA-binding domain"/>
    <property type="match status" value="1"/>
</dbReference>
<dbReference type="PROSITE" id="PS50949">
    <property type="entry name" value="HTH_GNTR"/>
    <property type="match status" value="1"/>
</dbReference>
<dbReference type="AlphaFoldDB" id="A0AA44EI55"/>
<dbReference type="Gene3D" id="1.20.120.530">
    <property type="entry name" value="GntR ligand-binding domain-like"/>
    <property type="match status" value="1"/>
</dbReference>
<evidence type="ECO:0000256" key="7">
    <source>
        <dbReference type="SAM" id="MobiDB-lite"/>
    </source>
</evidence>
<dbReference type="Proteomes" id="UP001155820">
    <property type="component" value="Unassembled WGS sequence"/>
</dbReference>
<reference evidence="9" key="1">
    <citation type="submission" date="2019-07" db="EMBL/GenBank/DDBJ databases">
        <title>FDA dAtabase for Regulatory Grade micrObial Sequences (FDA-ARGOS): Supporting development and validation of Infectious Disease Dx tests.</title>
        <authorList>
            <person name="Bachman M."/>
            <person name="Young C."/>
            <person name="Tallon L."/>
            <person name="Sadzewicz L."/>
            <person name="Vavikolanu K."/>
            <person name="Mehta A."/>
            <person name="Aluvathingal J."/>
            <person name="Nadendla S."/>
            <person name="Nandy P."/>
            <person name="Geyer C."/>
            <person name="Yan Y."/>
            <person name="Sichtig H."/>
        </authorList>
    </citation>
    <scope>NUCLEOTIDE SEQUENCE</scope>
    <source>
        <strain evidence="9">FDAARGOS_618</strain>
    </source>
</reference>
<dbReference type="PANTHER" id="PTHR43537">
    <property type="entry name" value="TRANSCRIPTIONAL REGULATOR, GNTR FAMILY"/>
    <property type="match status" value="1"/>
</dbReference>
<dbReference type="InterPro" id="IPR036390">
    <property type="entry name" value="WH_DNA-bd_sf"/>
</dbReference>
<keyword evidence="10" id="KW-1185">Reference proteome</keyword>
<dbReference type="GO" id="GO:0003677">
    <property type="term" value="F:DNA binding"/>
    <property type="evidence" value="ECO:0007669"/>
    <property type="project" value="UniProtKB-KW"/>
</dbReference>
<evidence type="ECO:0000259" key="8">
    <source>
        <dbReference type="PROSITE" id="PS50949"/>
    </source>
</evidence>
<dbReference type="Pfam" id="PF00392">
    <property type="entry name" value="GntR"/>
    <property type="match status" value="1"/>
</dbReference>
<comment type="function">
    <text evidence="5">Transcriptional repressor for the pyruvate dehydrogenase complex genes aceEF and lpd.</text>
</comment>
<dbReference type="PRINTS" id="PR00035">
    <property type="entry name" value="HTHGNTR"/>
</dbReference>
<accession>A0AA44EI55</accession>
<comment type="caution">
    <text evidence="9">The sequence shown here is derived from an EMBL/GenBank/DDBJ whole genome shotgun (WGS) entry which is preliminary data.</text>
</comment>
<keyword evidence="4" id="KW-0804">Transcription</keyword>
<evidence type="ECO:0000256" key="3">
    <source>
        <dbReference type="ARBA" id="ARBA00023125"/>
    </source>
</evidence>
<dbReference type="InterPro" id="IPR008920">
    <property type="entry name" value="TF_FadR/GntR_C"/>
</dbReference>
<dbReference type="SMART" id="SM00895">
    <property type="entry name" value="FCD"/>
    <property type="match status" value="1"/>
</dbReference>
<proteinExistence type="predicted"/>
<keyword evidence="3" id="KW-0238">DNA-binding</keyword>
<dbReference type="SUPFAM" id="SSF46785">
    <property type="entry name" value="Winged helix' DNA-binding domain"/>
    <property type="match status" value="1"/>
</dbReference>
<evidence type="ECO:0000256" key="1">
    <source>
        <dbReference type="ARBA" id="ARBA00022491"/>
    </source>
</evidence>
<dbReference type="SMART" id="SM00345">
    <property type="entry name" value="HTH_GNTR"/>
    <property type="match status" value="1"/>
</dbReference>
<dbReference type="Pfam" id="PF07729">
    <property type="entry name" value="FCD"/>
    <property type="match status" value="1"/>
</dbReference>
<evidence type="ECO:0000256" key="4">
    <source>
        <dbReference type="ARBA" id="ARBA00023163"/>
    </source>
</evidence>
<feature type="domain" description="HTH gntR-type" evidence="8">
    <location>
        <begin position="5"/>
        <end position="73"/>
    </location>
</feature>
<dbReference type="PANTHER" id="PTHR43537:SF34">
    <property type="entry name" value="PYRUVATE DEHYDROGENASE COMPLEX REPRESSOR"/>
    <property type="match status" value="1"/>
</dbReference>
<protein>
    <recommendedName>
        <fullName evidence="6">Pyruvate dehydrogenase complex repressor</fullName>
    </recommendedName>
</protein>
<feature type="region of interest" description="Disordered" evidence="7">
    <location>
        <begin position="245"/>
        <end position="264"/>
    </location>
</feature>
<keyword evidence="1" id="KW-0678">Repressor</keyword>
<dbReference type="RefSeq" id="WP_107341363.1">
    <property type="nucleotide sequence ID" value="NZ_JABRWL010000005.1"/>
</dbReference>
<sequence length="264" mass="28667">MRKPELSTPDLTARIEAMIIAGSLAPGDRLPAERQLAAEMGASRSKLREAIKQLASRGVVISRQGGGTYVAAPEEVEPVRAVFQSLAPLARNEAGYWRDVMEIRKSLEGDVAAFAAMRADAEDIARISTACDAVGKALLATDPQDAPLTPAKLDVRFHMAIAQAAKNAVLYQIMTGLETLLASSMADSLTHLYRLRAVPAQLDAQHRRIMSAITAGQPDDARTAAIEHLLFVESQLENIERDAARQKRSSHALQHINPMKEKQS</sequence>
<evidence type="ECO:0000256" key="6">
    <source>
        <dbReference type="ARBA" id="ARBA00039592"/>
    </source>
</evidence>
<dbReference type="CDD" id="cd07377">
    <property type="entry name" value="WHTH_GntR"/>
    <property type="match status" value="1"/>
</dbReference>
<evidence type="ECO:0000313" key="9">
    <source>
        <dbReference type="EMBL" id="NRF19096.1"/>
    </source>
</evidence>
<evidence type="ECO:0000313" key="10">
    <source>
        <dbReference type="Proteomes" id="UP001155820"/>
    </source>
</evidence>